<keyword evidence="8" id="KW-1185">Reference proteome</keyword>
<evidence type="ECO:0000313" key="7">
    <source>
        <dbReference type="EMBL" id="SFT00396.1"/>
    </source>
</evidence>
<dbReference type="Proteomes" id="UP000198660">
    <property type="component" value="Unassembled WGS sequence"/>
</dbReference>
<gene>
    <name evidence="7" type="ORF">SAMN05444972_11632</name>
</gene>
<accession>A0A1I6UFZ5</accession>
<dbReference type="InterPro" id="IPR012292">
    <property type="entry name" value="Globin/Proto"/>
</dbReference>
<comment type="similarity">
    <text evidence="6">Belongs to the truncated hemoglobin family. Group II subfamily.</text>
</comment>
<dbReference type="GO" id="GO:0005344">
    <property type="term" value="F:oxygen carrier activity"/>
    <property type="evidence" value="ECO:0007669"/>
    <property type="project" value="InterPro"/>
</dbReference>
<evidence type="ECO:0000256" key="4">
    <source>
        <dbReference type="ARBA" id="ARBA00022723"/>
    </source>
</evidence>
<evidence type="ECO:0000256" key="1">
    <source>
        <dbReference type="ARBA" id="ARBA00001971"/>
    </source>
</evidence>
<organism evidence="7 8">
    <name type="scientific">Marininema halotolerans</name>
    <dbReference type="NCBI Taxonomy" id="1155944"/>
    <lineage>
        <taxon>Bacteria</taxon>
        <taxon>Bacillati</taxon>
        <taxon>Bacillota</taxon>
        <taxon>Bacilli</taxon>
        <taxon>Bacillales</taxon>
        <taxon>Thermoactinomycetaceae</taxon>
        <taxon>Marininema</taxon>
    </lineage>
</organism>
<evidence type="ECO:0000256" key="3">
    <source>
        <dbReference type="ARBA" id="ARBA00022617"/>
    </source>
</evidence>
<protein>
    <submittedName>
        <fullName evidence="7">Hemoglobin</fullName>
    </submittedName>
</protein>
<dbReference type="GO" id="GO:0020037">
    <property type="term" value="F:heme binding"/>
    <property type="evidence" value="ECO:0007669"/>
    <property type="project" value="InterPro"/>
</dbReference>
<sequence length="130" mass="15211">MMSEPIALYERMGGDPTIRKIVQSFYPRVQKDPLLAPLFPEDIEETMEKQRRFLTQFFGGPPLYSQVYGHPRLRARHMPFPITPRHAEAWLRNMDVALDDANITGLIREEMWSRLSFTAAHMVNRPPEDQ</sequence>
<proteinExistence type="inferred from homology"/>
<keyword evidence="5" id="KW-0408">Iron</keyword>
<dbReference type="AlphaFoldDB" id="A0A1I6UFZ5"/>
<evidence type="ECO:0000256" key="6">
    <source>
        <dbReference type="ARBA" id="ARBA00034496"/>
    </source>
</evidence>
<dbReference type="GO" id="GO:0019825">
    <property type="term" value="F:oxygen binding"/>
    <property type="evidence" value="ECO:0007669"/>
    <property type="project" value="InterPro"/>
</dbReference>
<evidence type="ECO:0000256" key="5">
    <source>
        <dbReference type="ARBA" id="ARBA00023004"/>
    </source>
</evidence>
<dbReference type="FunFam" id="1.10.490.10:FF:000004">
    <property type="entry name" value="Group 2 hemoglobin yjbI"/>
    <property type="match status" value="1"/>
</dbReference>
<dbReference type="InterPro" id="IPR001486">
    <property type="entry name" value="Hemoglobin_trunc"/>
</dbReference>
<dbReference type="PANTHER" id="PTHR47366">
    <property type="entry name" value="TWO-ON-TWO HEMOGLOBIN-3"/>
    <property type="match status" value="1"/>
</dbReference>
<dbReference type="EMBL" id="FPAA01000016">
    <property type="protein sequence ID" value="SFT00396.1"/>
    <property type="molecule type" value="Genomic_DNA"/>
</dbReference>
<dbReference type="Gene3D" id="1.10.490.10">
    <property type="entry name" value="Globins"/>
    <property type="match status" value="1"/>
</dbReference>
<evidence type="ECO:0000256" key="2">
    <source>
        <dbReference type="ARBA" id="ARBA00022448"/>
    </source>
</evidence>
<dbReference type="InterPro" id="IPR044203">
    <property type="entry name" value="GlbO/GLB3-like"/>
</dbReference>
<comment type="cofactor">
    <cofactor evidence="1">
        <name>heme</name>
        <dbReference type="ChEBI" id="CHEBI:30413"/>
    </cofactor>
</comment>
<keyword evidence="4" id="KW-0479">Metal-binding</keyword>
<dbReference type="Pfam" id="PF01152">
    <property type="entry name" value="Bac_globin"/>
    <property type="match status" value="1"/>
</dbReference>
<dbReference type="SUPFAM" id="SSF46458">
    <property type="entry name" value="Globin-like"/>
    <property type="match status" value="1"/>
</dbReference>
<evidence type="ECO:0000313" key="8">
    <source>
        <dbReference type="Proteomes" id="UP000198660"/>
    </source>
</evidence>
<keyword evidence="2" id="KW-0813">Transport</keyword>
<keyword evidence="3" id="KW-0349">Heme</keyword>
<name>A0A1I6UFZ5_9BACL</name>
<dbReference type="InterPro" id="IPR009050">
    <property type="entry name" value="Globin-like_sf"/>
</dbReference>
<reference evidence="8" key="1">
    <citation type="submission" date="2016-10" db="EMBL/GenBank/DDBJ databases">
        <authorList>
            <person name="Varghese N."/>
            <person name="Submissions S."/>
        </authorList>
    </citation>
    <scope>NUCLEOTIDE SEQUENCE [LARGE SCALE GENOMIC DNA]</scope>
    <source>
        <strain evidence="8">DSM 45789</strain>
    </source>
</reference>
<dbReference type="GO" id="GO:0046872">
    <property type="term" value="F:metal ion binding"/>
    <property type="evidence" value="ECO:0007669"/>
    <property type="project" value="UniProtKB-KW"/>
</dbReference>
<dbReference type="PANTHER" id="PTHR47366:SF1">
    <property type="entry name" value="TWO-ON-TWO HEMOGLOBIN-3"/>
    <property type="match status" value="1"/>
</dbReference>